<gene>
    <name evidence="2" type="ORF">ACFQ5T_10140</name>
</gene>
<dbReference type="Proteomes" id="UP001597195">
    <property type="component" value="Unassembled WGS sequence"/>
</dbReference>
<protein>
    <submittedName>
        <fullName evidence="2">Uncharacterized protein</fullName>
    </submittedName>
</protein>
<proteinExistence type="predicted"/>
<feature type="compositionally biased region" description="Polar residues" evidence="1">
    <location>
        <begin position="16"/>
        <end position="30"/>
    </location>
</feature>
<keyword evidence="3" id="KW-1185">Reference proteome</keyword>
<evidence type="ECO:0000313" key="2">
    <source>
        <dbReference type="EMBL" id="MFD1550039.1"/>
    </source>
</evidence>
<name>A0ABW4H630_9LACO</name>
<comment type="caution">
    <text evidence="2">The sequence shown here is derived from an EMBL/GenBank/DDBJ whole genome shotgun (WGS) entry which is preliminary data.</text>
</comment>
<feature type="region of interest" description="Disordered" evidence="1">
    <location>
        <begin position="16"/>
        <end position="42"/>
    </location>
</feature>
<sequence length="130" mass="14264">MTTKYTYLNKRLPATDQSVSGTLSDQNVTPDMTPPKSHKDNVVPFPLDVTKFELDPGTAPAVFYDIQEGHAYTDPAQMHDKNFDFVRDVVSKLDPDSQDNGFLLAGGVLINLDTGGCMYPQSVAHMRGDA</sequence>
<organism evidence="2 3">
    <name type="scientific">Levilactobacillus fuyuanensis</name>
    <dbReference type="NCBI Taxonomy" id="2486022"/>
    <lineage>
        <taxon>Bacteria</taxon>
        <taxon>Bacillati</taxon>
        <taxon>Bacillota</taxon>
        <taxon>Bacilli</taxon>
        <taxon>Lactobacillales</taxon>
        <taxon>Lactobacillaceae</taxon>
        <taxon>Levilactobacillus</taxon>
    </lineage>
</organism>
<accession>A0ABW4H630</accession>
<evidence type="ECO:0000313" key="3">
    <source>
        <dbReference type="Proteomes" id="UP001597195"/>
    </source>
</evidence>
<dbReference type="EMBL" id="JBHTOM010000016">
    <property type="protein sequence ID" value="MFD1550039.1"/>
    <property type="molecule type" value="Genomic_DNA"/>
</dbReference>
<dbReference type="RefSeq" id="WP_125701768.1">
    <property type="nucleotide sequence ID" value="NZ_JBHTOM010000016.1"/>
</dbReference>
<evidence type="ECO:0000256" key="1">
    <source>
        <dbReference type="SAM" id="MobiDB-lite"/>
    </source>
</evidence>
<reference evidence="3" key="1">
    <citation type="journal article" date="2019" name="Int. J. Syst. Evol. Microbiol.">
        <title>The Global Catalogue of Microorganisms (GCM) 10K type strain sequencing project: providing services to taxonomists for standard genome sequencing and annotation.</title>
        <authorList>
            <consortium name="The Broad Institute Genomics Platform"/>
            <consortium name="The Broad Institute Genome Sequencing Center for Infectious Disease"/>
            <person name="Wu L."/>
            <person name="Ma J."/>
        </authorList>
    </citation>
    <scope>NUCLEOTIDE SEQUENCE [LARGE SCALE GENOMIC DNA]</scope>
    <source>
        <strain evidence="3">CCM 8906</strain>
    </source>
</reference>